<evidence type="ECO:0000313" key="3">
    <source>
        <dbReference type="EMBL" id="MED6233526.1"/>
    </source>
</evidence>
<accession>A0ABU7A610</accession>
<proteinExistence type="predicted"/>
<feature type="signal peptide" evidence="2">
    <location>
        <begin position="1"/>
        <end position="23"/>
    </location>
</feature>
<dbReference type="EMBL" id="JAHUTI010002720">
    <property type="protein sequence ID" value="MED6233526.1"/>
    <property type="molecule type" value="Genomic_DNA"/>
</dbReference>
<evidence type="ECO:0008006" key="5">
    <source>
        <dbReference type="Google" id="ProtNLM"/>
    </source>
</evidence>
<gene>
    <name evidence="3" type="ORF">ATANTOWER_012858</name>
</gene>
<feature type="chain" id="PRO_5047102496" description="Secreted protein" evidence="2">
    <location>
        <begin position="24"/>
        <end position="90"/>
    </location>
</feature>
<comment type="caution">
    <text evidence="3">The sequence shown here is derived from an EMBL/GenBank/DDBJ whole genome shotgun (WGS) entry which is preliminary data.</text>
</comment>
<evidence type="ECO:0000256" key="1">
    <source>
        <dbReference type="SAM" id="MobiDB-lite"/>
    </source>
</evidence>
<feature type="region of interest" description="Disordered" evidence="1">
    <location>
        <begin position="30"/>
        <end position="52"/>
    </location>
</feature>
<evidence type="ECO:0000313" key="4">
    <source>
        <dbReference type="Proteomes" id="UP001345963"/>
    </source>
</evidence>
<name>A0ABU7A610_9TELE</name>
<evidence type="ECO:0000256" key="2">
    <source>
        <dbReference type="SAM" id="SignalP"/>
    </source>
</evidence>
<protein>
    <recommendedName>
        <fullName evidence="5">Secreted protein</fullName>
    </recommendedName>
</protein>
<keyword evidence="2" id="KW-0732">Signal</keyword>
<sequence length="90" mass="9672">MNLCWSCLLVCVGRSVKVGLARSHDITRLRGLSASRAAPTPPPPGSPHPLTFQTPLHSSESLCLSPTLTLAFPLASKQQNKELAERQQLG</sequence>
<keyword evidence="4" id="KW-1185">Reference proteome</keyword>
<reference evidence="3 4" key="1">
    <citation type="submission" date="2021-07" db="EMBL/GenBank/DDBJ databases">
        <authorList>
            <person name="Palmer J.M."/>
        </authorList>
    </citation>
    <scope>NUCLEOTIDE SEQUENCE [LARGE SCALE GENOMIC DNA]</scope>
    <source>
        <strain evidence="3 4">AT_MEX2019</strain>
        <tissue evidence="3">Muscle</tissue>
    </source>
</reference>
<dbReference type="Proteomes" id="UP001345963">
    <property type="component" value="Unassembled WGS sequence"/>
</dbReference>
<organism evidence="3 4">
    <name type="scientific">Ataeniobius toweri</name>
    <dbReference type="NCBI Taxonomy" id="208326"/>
    <lineage>
        <taxon>Eukaryota</taxon>
        <taxon>Metazoa</taxon>
        <taxon>Chordata</taxon>
        <taxon>Craniata</taxon>
        <taxon>Vertebrata</taxon>
        <taxon>Euteleostomi</taxon>
        <taxon>Actinopterygii</taxon>
        <taxon>Neopterygii</taxon>
        <taxon>Teleostei</taxon>
        <taxon>Neoteleostei</taxon>
        <taxon>Acanthomorphata</taxon>
        <taxon>Ovalentaria</taxon>
        <taxon>Atherinomorphae</taxon>
        <taxon>Cyprinodontiformes</taxon>
        <taxon>Goodeidae</taxon>
        <taxon>Ataeniobius</taxon>
    </lineage>
</organism>